<organism evidence="2 3">
    <name type="scientific">Chitinophaga cymbidii</name>
    <dbReference type="NCBI Taxonomy" id="1096750"/>
    <lineage>
        <taxon>Bacteria</taxon>
        <taxon>Pseudomonadati</taxon>
        <taxon>Bacteroidota</taxon>
        <taxon>Chitinophagia</taxon>
        <taxon>Chitinophagales</taxon>
        <taxon>Chitinophagaceae</taxon>
        <taxon>Chitinophaga</taxon>
    </lineage>
</organism>
<dbReference type="SUPFAM" id="SSF69279">
    <property type="entry name" value="Phage tail proteins"/>
    <property type="match status" value="1"/>
</dbReference>
<accession>A0A512RJY9</accession>
<dbReference type="Proteomes" id="UP000321436">
    <property type="component" value="Unassembled WGS sequence"/>
</dbReference>
<evidence type="ECO:0000313" key="2">
    <source>
        <dbReference type="EMBL" id="GEP96027.1"/>
    </source>
</evidence>
<dbReference type="EMBL" id="BKAU01000002">
    <property type="protein sequence ID" value="GEP96027.1"/>
    <property type="molecule type" value="Genomic_DNA"/>
</dbReference>
<evidence type="ECO:0000313" key="3">
    <source>
        <dbReference type="Proteomes" id="UP000321436"/>
    </source>
</evidence>
<evidence type="ECO:0000259" key="1">
    <source>
        <dbReference type="Pfam" id="PF04717"/>
    </source>
</evidence>
<dbReference type="Gene3D" id="2.40.50.230">
    <property type="entry name" value="Gp5 N-terminal domain"/>
    <property type="match status" value="1"/>
</dbReference>
<dbReference type="SUPFAM" id="SSF69349">
    <property type="entry name" value="Phage fibre proteins"/>
    <property type="match status" value="1"/>
</dbReference>
<name>A0A512RJY9_9BACT</name>
<dbReference type="InterPro" id="IPR037026">
    <property type="entry name" value="Vgr_OB-fold_dom_sf"/>
</dbReference>
<proteinExistence type="predicted"/>
<dbReference type="InterPro" id="IPR006533">
    <property type="entry name" value="T6SS_Vgr_RhsGE"/>
</dbReference>
<gene>
    <name evidence="2" type="ORF">CCY01nite_22870</name>
</gene>
<sequence length="584" mass="62364">MIMAETALLPIEQDTSLVTWTIRVNGEDIPSGTLIRSIVVHTEANRIPSATINIEDGDVMQMDWAVSNAAFFVPGNEIEILAGYHGINEMIFSGIVTRHSLRARLMRTELQVECRDKAVLMTVARNSALFEDQKDSDIAATLLGNFGLSGDIEDTPVTHAGMVQYDVTDWDFLMSRIGSVGFISVAHDGQVDIIKPAVAATADATLRFGTNLIEFDMQIDGLQQYGGVKAQSWDPAAQDLLEAEAADPGWPNPGNLDPAAVSAGAGAEEFVLRQPGTLSEEEVQSWADTKLLRSRMAFMCGRAKVQGFASALPGITVALEGLGDRFNGMAWISGARHEITQGNWLTDLQLGLTPKQHAETFMDQSHPASALLPGINGLHTGIVTALEGDPASESRIRIKIPSIGLDGEGSWARVATLDAGDNRGTFFLPEIDDEVLVGFLDDDPRQPVILGGLHSSAKAPPLTAADDNHEKGYTSRSGMRILFNDDKKTLTIDTPGGNKLVLDEDKGEINITDQNGNSIIMSSSGIALESAGDLTLKASKAIKMESQTDLGLKAGTQFKAEGTAGLEVSSSAVTVVKGSLVQIN</sequence>
<dbReference type="OrthoDB" id="1907165at2"/>
<dbReference type="NCBIfam" id="TIGR01646">
    <property type="entry name" value="vgr_GE"/>
    <property type="match status" value="1"/>
</dbReference>
<reference evidence="2 3" key="1">
    <citation type="submission" date="2019-07" db="EMBL/GenBank/DDBJ databases">
        <title>Whole genome shotgun sequence of Chitinophaga cymbidii NBRC 109752.</title>
        <authorList>
            <person name="Hosoyama A."/>
            <person name="Uohara A."/>
            <person name="Ohji S."/>
            <person name="Ichikawa N."/>
        </authorList>
    </citation>
    <scope>NUCLEOTIDE SEQUENCE [LARGE SCALE GENOMIC DNA]</scope>
    <source>
        <strain evidence="2 3">NBRC 109752</strain>
    </source>
</reference>
<feature type="domain" description="Gp5/Type VI secretion system Vgr protein OB-fold" evidence="1">
    <location>
        <begin position="380"/>
        <end position="454"/>
    </location>
</feature>
<protein>
    <submittedName>
        <fullName evidence="2">Type IV secretion protein Rhs</fullName>
    </submittedName>
</protein>
<dbReference type="AlphaFoldDB" id="A0A512RJY9"/>
<comment type="caution">
    <text evidence="2">The sequence shown here is derived from an EMBL/GenBank/DDBJ whole genome shotgun (WGS) entry which is preliminary data.</text>
</comment>
<dbReference type="SUPFAM" id="SSF69255">
    <property type="entry name" value="gp5 N-terminal domain-like"/>
    <property type="match status" value="1"/>
</dbReference>
<dbReference type="Pfam" id="PF04717">
    <property type="entry name" value="Phage_base_V"/>
    <property type="match status" value="1"/>
</dbReference>
<keyword evidence="3" id="KW-1185">Reference proteome</keyword>
<dbReference type="InterPro" id="IPR006531">
    <property type="entry name" value="Gp5/Vgr_OB"/>
</dbReference>